<dbReference type="EMBL" id="CP092622">
    <property type="protein sequence ID" value="UMM24614.1"/>
    <property type="molecule type" value="Genomic_DNA"/>
</dbReference>
<keyword evidence="4" id="KW-1185">Reference proteome</keyword>
<evidence type="ECO:0000313" key="4">
    <source>
        <dbReference type="Proteomes" id="UP000829354"/>
    </source>
</evidence>
<name>A0AAE9ELN5_CAEBR</name>
<organism evidence="2 4">
    <name type="scientific">Caenorhabditis briggsae</name>
    <dbReference type="NCBI Taxonomy" id="6238"/>
    <lineage>
        <taxon>Eukaryota</taxon>
        <taxon>Metazoa</taxon>
        <taxon>Ecdysozoa</taxon>
        <taxon>Nematoda</taxon>
        <taxon>Chromadorea</taxon>
        <taxon>Rhabditida</taxon>
        <taxon>Rhabditina</taxon>
        <taxon>Rhabditomorpha</taxon>
        <taxon>Rhabditoidea</taxon>
        <taxon>Rhabditidae</taxon>
        <taxon>Peloderinae</taxon>
        <taxon>Caenorhabditis</taxon>
    </lineage>
</organism>
<evidence type="ECO:0000313" key="1">
    <source>
        <dbReference type="EMBL" id="ULU01990.1"/>
    </source>
</evidence>
<evidence type="ECO:0000313" key="3">
    <source>
        <dbReference type="Proteomes" id="UP000827892"/>
    </source>
</evidence>
<accession>A0AAE9ELN5</accession>
<dbReference type="Proteomes" id="UP000829354">
    <property type="component" value="Chromosome III"/>
</dbReference>
<dbReference type="Proteomes" id="UP000827892">
    <property type="component" value="Chromosome III"/>
</dbReference>
<dbReference type="EMBL" id="CP090893">
    <property type="protein sequence ID" value="ULU01990.1"/>
    <property type="molecule type" value="Genomic_DNA"/>
</dbReference>
<proteinExistence type="predicted"/>
<reference evidence="1 3" key="2">
    <citation type="submission" date="2022-05" db="EMBL/GenBank/DDBJ databases">
        <title>Chromosome-level reference genomes for two strains of Caenorhabditis briggsae: an improved platform for comparative genomics.</title>
        <authorList>
            <person name="Stevens L."/>
            <person name="Andersen E.C."/>
        </authorList>
    </citation>
    <scope>NUCLEOTIDE SEQUENCE [LARGE SCALE GENOMIC DNA]</scope>
    <source>
        <strain evidence="1">QX1410_ONT</strain>
        <tissue evidence="1">Whole-organism</tissue>
    </source>
</reference>
<protein>
    <submittedName>
        <fullName evidence="2">Uncharacterized protein</fullName>
    </submittedName>
</protein>
<gene>
    <name evidence="1" type="ORF">L3Y34_001928</name>
    <name evidence="2" type="ORF">L5515_004764</name>
</gene>
<reference evidence="2 4" key="1">
    <citation type="submission" date="2022-04" db="EMBL/GenBank/DDBJ databases">
        <title>Chromosome-level reference genomes for two strains of Caenorhabditis briggsae: an improved platform for comparative genomics.</title>
        <authorList>
            <person name="Stevens L."/>
            <person name="Andersen E."/>
        </authorList>
    </citation>
    <scope>NUCLEOTIDE SEQUENCE [LARGE SCALE GENOMIC DNA]</scope>
    <source>
        <strain evidence="2">VX34</strain>
        <tissue evidence="2">Whole-organism</tissue>
    </source>
</reference>
<evidence type="ECO:0000313" key="2">
    <source>
        <dbReference type="EMBL" id="UMM24614.1"/>
    </source>
</evidence>
<dbReference type="AlphaFoldDB" id="A0AAE9ELN5"/>
<sequence length="364" mass="42226">MSRNTGHSRNSEDQPSFQKRKITELVKLIPECDGYRWIENVNETFELLDEKMGMMTRVMTSLMCNEEPNTVFSRTDVLKRVLEDCRGITSLMQIQKMKLAAIRHEIPQTMDSNEIRRENTIMRRLFSGKVFQRKLPVSPFLFKVPETKRRKVLDMKISNVYRSVYREFLVYPSPIFKLSEFISHMNELPKPNRYTEEQVHLLVPDLMRRTFINGFSCNDGTDYIVVKELCMQNLGKQLSNFVVTEDEYMTASVPKSLSDLKEMIAKLEVPILEKLDSELWSIVSNMILATAVRQAGAYIFPNEFPSNLQNSVLKVVTTLINSGFIEECQEDGQPQIFAKCIRKDTAERLGATVEIQWCLNNSYK</sequence>